<dbReference type="Proteomes" id="UP000054513">
    <property type="component" value="Unassembled WGS sequence"/>
</dbReference>
<evidence type="ECO:0000313" key="2">
    <source>
        <dbReference type="Proteomes" id="UP000054513"/>
    </source>
</evidence>
<gene>
    <name evidence="1" type="ORF">AO287_21625</name>
</gene>
<dbReference type="EMBL" id="LKCI01000031">
    <property type="protein sequence ID" value="KTC59095.1"/>
    <property type="molecule type" value="Genomic_DNA"/>
</dbReference>
<accession>A0AAW3LZN3</accession>
<organism evidence="1 2">
    <name type="scientific">Pseudomonas savastanoi</name>
    <name type="common">Pseudomonas syringae pv. savastanoi</name>
    <dbReference type="NCBI Taxonomy" id="29438"/>
    <lineage>
        <taxon>Bacteria</taxon>
        <taxon>Pseudomonadati</taxon>
        <taxon>Pseudomonadota</taxon>
        <taxon>Gammaproteobacteria</taxon>
        <taxon>Pseudomonadales</taxon>
        <taxon>Pseudomonadaceae</taxon>
        <taxon>Pseudomonas</taxon>
    </lineage>
</organism>
<dbReference type="AlphaFoldDB" id="A0AAW3LZN3"/>
<protein>
    <submittedName>
        <fullName evidence="1">Uncharacterized protein</fullName>
    </submittedName>
</protein>
<sequence>MRKNYVIEYKLHGESKQEPLNYGPDEKIPISEFTAYSALVMKHCGLDSGESKRQDVYEQANKAGITDVKLVESA</sequence>
<evidence type="ECO:0000313" key="1">
    <source>
        <dbReference type="EMBL" id="KTC59095.1"/>
    </source>
</evidence>
<dbReference type="RefSeq" id="WP_058401774.1">
    <property type="nucleotide sequence ID" value="NZ_LKCI01000031.1"/>
</dbReference>
<reference evidence="1 2" key="1">
    <citation type="submission" date="2015-09" db="EMBL/GenBank/DDBJ databases">
        <title>Genome sequence of ICMP 19499.</title>
        <authorList>
            <person name="Visnovsky S.B."/>
            <person name="Lu A."/>
            <person name="Panda P."/>
            <person name="Pitman A.R."/>
        </authorList>
    </citation>
    <scope>NUCLEOTIDE SEQUENCE [LARGE SCALE GENOMIC DNA]</scope>
    <source>
        <strain evidence="1 2">ICMP 19499</strain>
    </source>
</reference>
<proteinExistence type="predicted"/>
<name>A0AAW3LZN3_PSESS</name>
<comment type="caution">
    <text evidence="1">The sequence shown here is derived from an EMBL/GenBank/DDBJ whole genome shotgun (WGS) entry which is preliminary data.</text>
</comment>